<protein>
    <submittedName>
        <fullName evidence="1">Predicted protein</fullName>
    </submittedName>
</protein>
<reference evidence="1 2" key="1">
    <citation type="journal article" date="2008" name="Nature">
        <title>The genome of Laccaria bicolor provides insights into mycorrhizal symbiosis.</title>
        <authorList>
            <person name="Martin F."/>
            <person name="Aerts A."/>
            <person name="Ahren D."/>
            <person name="Brun A."/>
            <person name="Danchin E.G.J."/>
            <person name="Duchaussoy F."/>
            <person name="Gibon J."/>
            <person name="Kohler A."/>
            <person name="Lindquist E."/>
            <person name="Pereda V."/>
            <person name="Salamov A."/>
            <person name="Shapiro H.J."/>
            <person name="Wuyts J."/>
            <person name="Blaudez D."/>
            <person name="Buee M."/>
            <person name="Brokstein P."/>
            <person name="Canbaeck B."/>
            <person name="Cohen D."/>
            <person name="Courty P.E."/>
            <person name="Coutinho P.M."/>
            <person name="Delaruelle C."/>
            <person name="Detter J.C."/>
            <person name="Deveau A."/>
            <person name="DiFazio S."/>
            <person name="Duplessis S."/>
            <person name="Fraissinet-Tachet L."/>
            <person name="Lucic E."/>
            <person name="Frey-Klett P."/>
            <person name="Fourrey C."/>
            <person name="Feussner I."/>
            <person name="Gay G."/>
            <person name="Grimwood J."/>
            <person name="Hoegger P.J."/>
            <person name="Jain P."/>
            <person name="Kilaru S."/>
            <person name="Labbe J."/>
            <person name="Lin Y.C."/>
            <person name="Legue V."/>
            <person name="Le Tacon F."/>
            <person name="Marmeisse R."/>
            <person name="Melayah D."/>
            <person name="Montanini B."/>
            <person name="Muratet M."/>
            <person name="Nehls U."/>
            <person name="Niculita-Hirzel H."/>
            <person name="Oudot-Le Secq M.P."/>
            <person name="Peter M."/>
            <person name="Quesneville H."/>
            <person name="Rajashekar B."/>
            <person name="Reich M."/>
            <person name="Rouhier N."/>
            <person name="Schmutz J."/>
            <person name="Yin T."/>
            <person name="Chalot M."/>
            <person name="Henrissat B."/>
            <person name="Kuees U."/>
            <person name="Lucas S."/>
            <person name="Van de Peer Y."/>
            <person name="Podila G.K."/>
            <person name="Polle A."/>
            <person name="Pukkila P.J."/>
            <person name="Richardson P.M."/>
            <person name="Rouze P."/>
            <person name="Sanders I.R."/>
            <person name="Stajich J.E."/>
            <person name="Tunlid A."/>
            <person name="Tuskan G."/>
            <person name="Grigoriev I.V."/>
        </authorList>
    </citation>
    <scope>NUCLEOTIDE SEQUENCE [LARGE SCALE GENOMIC DNA]</scope>
    <source>
        <strain evidence="2">S238N-H82 / ATCC MYA-4686</strain>
    </source>
</reference>
<dbReference type="Proteomes" id="UP000001194">
    <property type="component" value="Unassembled WGS sequence"/>
</dbReference>
<dbReference type="GeneID" id="6075572"/>
<dbReference type="AlphaFoldDB" id="B0D7X2"/>
<organism evidence="2">
    <name type="scientific">Laccaria bicolor (strain S238N-H82 / ATCC MYA-4686)</name>
    <name type="common">Bicoloured deceiver</name>
    <name type="synonym">Laccaria laccata var. bicolor</name>
    <dbReference type="NCBI Taxonomy" id="486041"/>
    <lineage>
        <taxon>Eukaryota</taxon>
        <taxon>Fungi</taxon>
        <taxon>Dikarya</taxon>
        <taxon>Basidiomycota</taxon>
        <taxon>Agaricomycotina</taxon>
        <taxon>Agaricomycetes</taxon>
        <taxon>Agaricomycetidae</taxon>
        <taxon>Agaricales</taxon>
        <taxon>Agaricineae</taxon>
        <taxon>Hydnangiaceae</taxon>
        <taxon>Laccaria</taxon>
    </lineage>
</organism>
<dbReference type="InParanoid" id="B0D7X2"/>
<evidence type="ECO:0000313" key="1">
    <source>
        <dbReference type="EMBL" id="EDR09717.1"/>
    </source>
</evidence>
<name>B0D7X2_LACBS</name>
<dbReference type="RefSeq" id="XP_001880066.1">
    <property type="nucleotide sequence ID" value="XM_001880031.1"/>
</dbReference>
<accession>B0D7X2</accession>
<evidence type="ECO:0000313" key="2">
    <source>
        <dbReference type="Proteomes" id="UP000001194"/>
    </source>
</evidence>
<sequence length="113" mass="13084">MTCAKDHLNLHWGSDDPWHTSQFGIVAHPDVFQLEQTNPPRTQWIGLHLFEPDAVVSHYLWCSEVEYIGLNDAKMLLSKFLSDIPSQEVYDMRCDVCSGGIGHRQWYPMLFSF</sequence>
<dbReference type="KEGG" id="lbc:LACBIDRAFT_326279"/>
<keyword evidence="2" id="KW-1185">Reference proteome</keyword>
<gene>
    <name evidence="1" type="ORF">LACBIDRAFT_326279</name>
</gene>
<proteinExistence type="predicted"/>
<dbReference type="EMBL" id="DS547099">
    <property type="protein sequence ID" value="EDR09717.1"/>
    <property type="molecule type" value="Genomic_DNA"/>
</dbReference>
<dbReference type="HOGENOM" id="CLU_2133940_0_0_1"/>